<accession>A0A316EYQ2</accession>
<evidence type="ECO:0000259" key="2">
    <source>
        <dbReference type="Pfam" id="PF01734"/>
    </source>
</evidence>
<dbReference type="InterPro" id="IPR002641">
    <property type="entry name" value="PNPLA_dom"/>
</dbReference>
<evidence type="ECO:0000313" key="4">
    <source>
        <dbReference type="Proteomes" id="UP000245754"/>
    </source>
</evidence>
<gene>
    <name evidence="3" type="ORF">C7419_1011670</name>
</gene>
<protein>
    <submittedName>
        <fullName evidence="3">Patatin-like phospholipase</fullName>
    </submittedName>
</protein>
<comment type="caution">
    <text evidence="3">The sequence shown here is derived from an EMBL/GenBank/DDBJ whole genome shotgun (WGS) entry which is preliminary data.</text>
</comment>
<dbReference type="SUPFAM" id="SSF52151">
    <property type="entry name" value="FabD/lysophospholipase-like"/>
    <property type="match status" value="1"/>
</dbReference>
<feature type="domain" description="PNPLA" evidence="2">
    <location>
        <begin position="17"/>
        <end position="235"/>
    </location>
</feature>
<keyword evidence="1" id="KW-0443">Lipid metabolism</keyword>
<sequence length="391" mass="42483">MSDAAMRPASSGARKALLIGGGAPNSTLIAGALAAFLDHGIEFDVISTAGAGALMGLLYTVPRGGDRRGALERWMEAGVSDEIYRYFPVNYKVFMKPGGTADIYRQWLAAMPWTRPFFDAFGGDSPSGPQADWMRLMLASLSPSDLTPNSLGLCAHLPFAEEAIDFDALRAGNTHFYINAYNVTQSRMEVWGKDVITPDHIRAAFAFPFIYPPYRIGESDYIEGAAIQPVNFGALVSDSADAPGLHRDLDTLVIFDILGSEKLIRKPRGLYDAWVQSIITPLVALARQDVRLFELEHNVDAVSGGPKRRLLKVDLMGGIPAEHWPEVTDWSRSNLRRLFEIGHAAGEAFCAEHGDLLRQSFGPADAAPTVQPVPNVLTRAETGAAARLQTA</sequence>
<dbReference type="InterPro" id="IPR016035">
    <property type="entry name" value="Acyl_Trfase/lysoPLipase"/>
</dbReference>
<proteinExistence type="predicted"/>
<organism evidence="3 4">
    <name type="scientific">Cupriavidus plantarum</name>
    <dbReference type="NCBI Taxonomy" id="942865"/>
    <lineage>
        <taxon>Bacteria</taxon>
        <taxon>Pseudomonadati</taxon>
        <taxon>Pseudomonadota</taxon>
        <taxon>Betaproteobacteria</taxon>
        <taxon>Burkholderiales</taxon>
        <taxon>Burkholderiaceae</taxon>
        <taxon>Cupriavidus</taxon>
    </lineage>
</organism>
<keyword evidence="4" id="KW-1185">Reference proteome</keyword>
<dbReference type="Proteomes" id="UP000245754">
    <property type="component" value="Unassembled WGS sequence"/>
</dbReference>
<reference evidence="3 4" key="1">
    <citation type="submission" date="2018-05" db="EMBL/GenBank/DDBJ databases">
        <title>Genomic Encyclopedia of Type Strains, Phase IV (KMG-V): Genome sequencing to study the core and pangenomes of soil and plant-associated prokaryotes.</title>
        <authorList>
            <person name="Whitman W."/>
        </authorList>
    </citation>
    <scope>NUCLEOTIDE SEQUENCE [LARGE SCALE GENOMIC DNA]</scope>
    <source>
        <strain evidence="3 4">SLV-132</strain>
    </source>
</reference>
<evidence type="ECO:0000313" key="3">
    <source>
        <dbReference type="EMBL" id="PWK37784.1"/>
    </source>
</evidence>
<dbReference type="RefSeq" id="WP_258307886.1">
    <property type="nucleotide sequence ID" value="NZ_QGGT01000001.1"/>
</dbReference>
<dbReference type="EMBL" id="QGGT01000001">
    <property type="protein sequence ID" value="PWK37784.1"/>
    <property type="molecule type" value="Genomic_DNA"/>
</dbReference>
<name>A0A316EYQ2_9BURK</name>
<dbReference type="Gene3D" id="3.40.1090.10">
    <property type="entry name" value="Cytosolic phospholipase A2 catalytic domain"/>
    <property type="match status" value="1"/>
</dbReference>
<dbReference type="AlphaFoldDB" id="A0A316EYQ2"/>
<evidence type="ECO:0000256" key="1">
    <source>
        <dbReference type="ARBA" id="ARBA00023098"/>
    </source>
</evidence>
<dbReference type="GO" id="GO:0006629">
    <property type="term" value="P:lipid metabolic process"/>
    <property type="evidence" value="ECO:0007669"/>
    <property type="project" value="UniProtKB-KW"/>
</dbReference>
<dbReference type="Pfam" id="PF01734">
    <property type="entry name" value="Patatin"/>
    <property type="match status" value="1"/>
</dbReference>